<organism evidence="1 2">
    <name type="scientific">Vararia minispora EC-137</name>
    <dbReference type="NCBI Taxonomy" id="1314806"/>
    <lineage>
        <taxon>Eukaryota</taxon>
        <taxon>Fungi</taxon>
        <taxon>Dikarya</taxon>
        <taxon>Basidiomycota</taxon>
        <taxon>Agaricomycotina</taxon>
        <taxon>Agaricomycetes</taxon>
        <taxon>Russulales</taxon>
        <taxon>Lachnocladiaceae</taxon>
        <taxon>Vararia</taxon>
    </lineage>
</organism>
<name>A0ACB8Q9I3_9AGAM</name>
<dbReference type="Proteomes" id="UP000814128">
    <property type="component" value="Unassembled WGS sequence"/>
</dbReference>
<comment type="caution">
    <text evidence="1">The sequence shown here is derived from an EMBL/GenBank/DDBJ whole genome shotgun (WGS) entry which is preliminary data.</text>
</comment>
<dbReference type="EMBL" id="MU273748">
    <property type="protein sequence ID" value="KAI0028489.1"/>
    <property type="molecule type" value="Genomic_DNA"/>
</dbReference>
<protein>
    <submittedName>
        <fullName evidence="1">Uncharacterized protein</fullName>
    </submittedName>
</protein>
<evidence type="ECO:0000313" key="1">
    <source>
        <dbReference type="EMBL" id="KAI0028489.1"/>
    </source>
</evidence>
<reference evidence="1" key="1">
    <citation type="submission" date="2021-02" db="EMBL/GenBank/DDBJ databases">
        <authorList>
            <consortium name="DOE Joint Genome Institute"/>
            <person name="Ahrendt S."/>
            <person name="Looney B.P."/>
            <person name="Miyauchi S."/>
            <person name="Morin E."/>
            <person name="Drula E."/>
            <person name="Courty P.E."/>
            <person name="Chicoki N."/>
            <person name="Fauchery L."/>
            <person name="Kohler A."/>
            <person name="Kuo A."/>
            <person name="Labutti K."/>
            <person name="Pangilinan J."/>
            <person name="Lipzen A."/>
            <person name="Riley R."/>
            <person name="Andreopoulos W."/>
            <person name="He G."/>
            <person name="Johnson J."/>
            <person name="Barry K.W."/>
            <person name="Grigoriev I.V."/>
            <person name="Nagy L."/>
            <person name="Hibbett D."/>
            <person name="Henrissat B."/>
            <person name="Matheny P.B."/>
            <person name="Labbe J."/>
            <person name="Martin F."/>
        </authorList>
    </citation>
    <scope>NUCLEOTIDE SEQUENCE</scope>
    <source>
        <strain evidence="1">EC-137</strain>
    </source>
</reference>
<keyword evidence="2" id="KW-1185">Reference proteome</keyword>
<evidence type="ECO:0000313" key="2">
    <source>
        <dbReference type="Proteomes" id="UP000814128"/>
    </source>
</evidence>
<gene>
    <name evidence="1" type="ORF">K488DRAFT_24577</name>
</gene>
<feature type="non-terminal residue" evidence="1">
    <location>
        <position position="1"/>
    </location>
</feature>
<sequence>YTEGGEDLSLPESRLVAIHATCARMVRVSGTAEYMDRWDRDAEDLQVFSERWPASALCHNYMI</sequence>
<proteinExistence type="predicted"/>
<feature type="non-terminal residue" evidence="1">
    <location>
        <position position="63"/>
    </location>
</feature>
<reference evidence="1" key="2">
    <citation type="journal article" date="2022" name="New Phytol.">
        <title>Evolutionary transition to the ectomycorrhizal habit in the genomes of a hyperdiverse lineage of mushroom-forming fungi.</title>
        <authorList>
            <person name="Looney B."/>
            <person name="Miyauchi S."/>
            <person name="Morin E."/>
            <person name="Drula E."/>
            <person name="Courty P.E."/>
            <person name="Kohler A."/>
            <person name="Kuo A."/>
            <person name="LaButti K."/>
            <person name="Pangilinan J."/>
            <person name="Lipzen A."/>
            <person name="Riley R."/>
            <person name="Andreopoulos W."/>
            <person name="He G."/>
            <person name="Johnson J."/>
            <person name="Nolan M."/>
            <person name="Tritt A."/>
            <person name="Barry K.W."/>
            <person name="Grigoriev I.V."/>
            <person name="Nagy L.G."/>
            <person name="Hibbett D."/>
            <person name="Henrissat B."/>
            <person name="Matheny P.B."/>
            <person name="Labbe J."/>
            <person name="Martin F.M."/>
        </authorList>
    </citation>
    <scope>NUCLEOTIDE SEQUENCE</scope>
    <source>
        <strain evidence="1">EC-137</strain>
    </source>
</reference>
<accession>A0ACB8Q9I3</accession>